<dbReference type="PANTHER" id="PTHR46996:SF4">
    <property type="entry name" value="RIBOSOMAL PROTEIN L34E SUPERFAMILY PROTEIN"/>
    <property type="match status" value="1"/>
</dbReference>
<name>A0A200QH47_MACCD</name>
<keyword evidence="3" id="KW-0687">Ribonucleoprotein</keyword>
<dbReference type="AlphaFoldDB" id="A0A200QH47"/>
<dbReference type="PANTHER" id="PTHR46996">
    <property type="entry name" value="OS05G0488500 PROTEIN"/>
    <property type="match status" value="1"/>
</dbReference>
<feature type="transmembrane region" description="Helical" evidence="2">
    <location>
        <begin position="113"/>
        <end position="132"/>
    </location>
</feature>
<keyword evidence="2" id="KW-0472">Membrane</keyword>
<sequence>MVYFRSSTSTCNSFDHNPINMASPLSLTDPSFNSKHNFQQNRNRKQPSSPKSLMVPPCGRSRTAAVDLVILIAVIGAFGFLIYPYVRMIFHGIVGIGGITISVVKYEVCRAPMVYVSLGLSIFFAIMAAWVISKCTNRKCGNRNCLGLRKAAEFDIQIETEDCVKNSSPSVVKDGGGKGLFELSIDHHRELEAELRKIAPPNGRAVLLFRARCGCSIGRMEVPGPKKLRKIKK</sequence>
<gene>
    <name evidence="3" type="ORF">BVC80_1753g18</name>
</gene>
<evidence type="ECO:0000313" key="4">
    <source>
        <dbReference type="Proteomes" id="UP000195402"/>
    </source>
</evidence>
<keyword evidence="2" id="KW-1133">Transmembrane helix</keyword>
<dbReference type="FunCoup" id="A0A200QH47">
    <property type="interactions" value="1566"/>
</dbReference>
<dbReference type="GO" id="GO:0005840">
    <property type="term" value="C:ribosome"/>
    <property type="evidence" value="ECO:0007669"/>
    <property type="project" value="UniProtKB-KW"/>
</dbReference>
<organism evidence="3 4">
    <name type="scientific">Macleaya cordata</name>
    <name type="common">Five-seeded plume-poppy</name>
    <name type="synonym">Bocconia cordata</name>
    <dbReference type="NCBI Taxonomy" id="56857"/>
    <lineage>
        <taxon>Eukaryota</taxon>
        <taxon>Viridiplantae</taxon>
        <taxon>Streptophyta</taxon>
        <taxon>Embryophyta</taxon>
        <taxon>Tracheophyta</taxon>
        <taxon>Spermatophyta</taxon>
        <taxon>Magnoliopsida</taxon>
        <taxon>Ranunculales</taxon>
        <taxon>Papaveraceae</taxon>
        <taxon>Papaveroideae</taxon>
        <taxon>Macleaya</taxon>
    </lineage>
</organism>
<reference evidence="3 4" key="1">
    <citation type="journal article" date="2017" name="Mol. Plant">
        <title>The Genome of Medicinal Plant Macleaya cordata Provides New Insights into Benzylisoquinoline Alkaloids Metabolism.</title>
        <authorList>
            <person name="Liu X."/>
            <person name="Liu Y."/>
            <person name="Huang P."/>
            <person name="Ma Y."/>
            <person name="Qing Z."/>
            <person name="Tang Q."/>
            <person name="Cao H."/>
            <person name="Cheng P."/>
            <person name="Zheng Y."/>
            <person name="Yuan Z."/>
            <person name="Zhou Y."/>
            <person name="Liu J."/>
            <person name="Tang Z."/>
            <person name="Zhuo Y."/>
            <person name="Zhang Y."/>
            <person name="Yu L."/>
            <person name="Huang J."/>
            <person name="Yang P."/>
            <person name="Peng Q."/>
            <person name="Zhang J."/>
            <person name="Jiang W."/>
            <person name="Zhang Z."/>
            <person name="Lin K."/>
            <person name="Ro D.K."/>
            <person name="Chen X."/>
            <person name="Xiong X."/>
            <person name="Shang Y."/>
            <person name="Huang S."/>
            <person name="Zeng J."/>
        </authorList>
    </citation>
    <scope>NUCLEOTIDE SEQUENCE [LARGE SCALE GENOMIC DNA]</scope>
    <source>
        <strain evidence="4">cv. BLH2017</strain>
        <tissue evidence="3">Root</tissue>
    </source>
</reference>
<dbReference type="Proteomes" id="UP000195402">
    <property type="component" value="Unassembled WGS sequence"/>
</dbReference>
<dbReference type="InParanoid" id="A0A200QH47"/>
<comment type="caution">
    <text evidence="3">The sequence shown here is derived from an EMBL/GenBank/DDBJ whole genome shotgun (WGS) entry which is preliminary data.</text>
</comment>
<keyword evidence="2" id="KW-0812">Transmembrane</keyword>
<protein>
    <submittedName>
        <fullName evidence="3">Ribosomal protein L34Ae</fullName>
    </submittedName>
</protein>
<evidence type="ECO:0000313" key="3">
    <source>
        <dbReference type="EMBL" id="OVA09823.1"/>
    </source>
</evidence>
<dbReference type="EMBL" id="MVGT01002045">
    <property type="protein sequence ID" value="OVA09823.1"/>
    <property type="molecule type" value="Genomic_DNA"/>
</dbReference>
<accession>A0A200QH47</accession>
<feature type="region of interest" description="Disordered" evidence="1">
    <location>
        <begin position="36"/>
        <end position="55"/>
    </location>
</feature>
<dbReference type="STRING" id="56857.A0A200QH47"/>
<feature type="transmembrane region" description="Helical" evidence="2">
    <location>
        <begin position="64"/>
        <end position="83"/>
    </location>
</feature>
<proteinExistence type="predicted"/>
<dbReference type="OMA" id="WGVVACT"/>
<keyword evidence="3" id="KW-0689">Ribosomal protein</keyword>
<evidence type="ECO:0000256" key="1">
    <source>
        <dbReference type="SAM" id="MobiDB-lite"/>
    </source>
</evidence>
<keyword evidence="4" id="KW-1185">Reference proteome</keyword>
<feature type="compositionally biased region" description="Polar residues" evidence="1">
    <location>
        <begin position="36"/>
        <end position="51"/>
    </location>
</feature>
<evidence type="ECO:0000256" key="2">
    <source>
        <dbReference type="SAM" id="Phobius"/>
    </source>
</evidence>
<dbReference type="OrthoDB" id="1865221at2759"/>